<dbReference type="InterPro" id="IPR011990">
    <property type="entry name" value="TPR-like_helical_dom_sf"/>
</dbReference>
<reference evidence="3" key="1">
    <citation type="submission" date="2020-11" db="EMBL/GenBank/DDBJ databases">
        <authorList>
            <person name="Konstantinou D."/>
            <person name="Gkelis S."/>
            <person name="Popin R."/>
            <person name="Fewer D."/>
            <person name="Sivonen K."/>
        </authorList>
    </citation>
    <scope>NUCLEOTIDE SEQUENCE</scope>
    <source>
        <strain evidence="3">TAU-MAC 1115</strain>
    </source>
</reference>
<protein>
    <recommendedName>
        <fullName evidence="5">Tetratricopeptide repeat protein</fullName>
    </recommendedName>
</protein>
<feature type="compositionally biased region" description="Polar residues" evidence="1">
    <location>
        <begin position="404"/>
        <end position="418"/>
    </location>
</feature>
<dbReference type="RefSeq" id="WP_215607922.1">
    <property type="nucleotide sequence ID" value="NZ_JADOES010000007.1"/>
</dbReference>
<dbReference type="SUPFAM" id="SSF48452">
    <property type="entry name" value="TPR-like"/>
    <property type="match status" value="2"/>
</dbReference>
<evidence type="ECO:0000256" key="2">
    <source>
        <dbReference type="SAM" id="SignalP"/>
    </source>
</evidence>
<keyword evidence="2" id="KW-0732">Signal</keyword>
<comment type="caution">
    <text evidence="3">The sequence shown here is derived from an EMBL/GenBank/DDBJ whole genome shotgun (WGS) entry which is preliminary data.</text>
</comment>
<feature type="chain" id="PRO_5037990444" description="Tetratricopeptide repeat protein" evidence="2">
    <location>
        <begin position="25"/>
        <end position="431"/>
    </location>
</feature>
<keyword evidence="4" id="KW-1185">Reference proteome</keyword>
<accession>A0A947DDF7</accession>
<name>A0A947DDF7_9CYAN</name>
<feature type="signal peptide" evidence="2">
    <location>
        <begin position="1"/>
        <end position="24"/>
    </location>
</feature>
<feature type="compositionally biased region" description="Pro residues" evidence="1">
    <location>
        <begin position="419"/>
        <end position="431"/>
    </location>
</feature>
<dbReference type="AlphaFoldDB" id="A0A947DDF7"/>
<evidence type="ECO:0000256" key="1">
    <source>
        <dbReference type="SAM" id="MobiDB-lite"/>
    </source>
</evidence>
<evidence type="ECO:0000313" key="3">
    <source>
        <dbReference type="EMBL" id="MBT9314850.1"/>
    </source>
</evidence>
<sequence>MKSLRLSIVAATLASLLASSNAHVFAQSATELQAGALLESAERLDRDSDDIDAITMAYEQALAAYDELGNTDKSLEILDTLYAINHSACRDEEAIRWASQALERFALPQRDFELRDKLFEYKRWVNLLGGSYRREGQSAQALELYKAALENLATISPSMDEDLPLGIEAEFLRSQLALQSSDSHEATVILQRIMAVRQQAGVINQINGLLSDAMFLSESDRDAPSQTAVELLQQTLELSRLHNYPSGEVQSITLLSKQALADRNYEQAISYGNLVLTEFNQLDGVGPWSADARHVLAQSEQSLGNDTEAIKHYSGLLTLINSEPDFYIEVSRYEVVSNLINLYERIGDTASANELATDYNDLLNGLLPIASIPPLTLRRPLPGLPRSFLSFRGLCLRNPIRLPDSQSSPLPSIRSQPTPVVPRPSTILPPD</sequence>
<reference evidence="3" key="2">
    <citation type="journal article" date="2021" name="Mar. Drugs">
        <title>Genome Reduction and Secondary Metabolism of the Marine Sponge-Associated Cyanobacterium Leptothoe.</title>
        <authorList>
            <person name="Konstantinou D."/>
            <person name="Popin R.V."/>
            <person name="Fewer D.P."/>
            <person name="Sivonen K."/>
            <person name="Gkelis S."/>
        </authorList>
    </citation>
    <scope>NUCLEOTIDE SEQUENCE</scope>
    <source>
        <strain evidence="3">TAU-MAC 1115</strain>
    </source>
</reference>
<dbReference type="EMBL" id="JADOES010000007">
    <property type="protein sequence ID" value="MBT9314850.1"/>
    <property type="molecule type" value="Genomic_DNA"/>
</dbReference>
<dbReference type="Proteomes" id="UP000717364">
    <property type="component" value="Unassembled WGS sequence"/>
</dbReference>
<evidence type="ECO:0000313" key="4">
    <source>
        <dbReference type="Proteomes" id="UP000717364"/>
    </source>
</evidence>
<organism evidence="3 4">
    <name type="scientific">Leptothoe spongobia TAU-MAC 1115</name>
    <dbReference type="NCBI Taxonomy" id="1967444"/>
    <lineage>
        <taxon>Bacteria</taxon>
        <taxon>Bacillati</taxon>
        <taxon>Cyanobacteriota</taxon>
        <taxon>Cyanophyceae</taxon>
        <taxon>Nodosilineales</taxon>
        <taxon>Cymatolegaceae</taxon>
        <taxon>Leptothoe</taxon>
        <taxon>Leptothoe spongobia</taxon>
    </lineage>
</organism>
<dbReference type="Gene3D" id="1.25.40.10">
    <property type="entry name" value="Tetratricopeptide repeat domain"/>
    <property type="match status" value="2"/>
</dbReference>
<gene>
    <name evidence="3" type="ORF">IXB50_05380</name>
</gene>
<feature type="region of interest" description="Disordered" evidence="1">
    <location>
        <begin position="402"/>
        <end position="431"/>
    </location>
</feature>
<evidence type="ECO:0008006" key="5">
    <source>
        <dbReference type="Google" id="ProtNLM"/>
    </source>
</evidence>
<proteinExistence type="predicted"/>